<gene>
    <name evidence="1" type="ORF">NM208_g13842</name>
</gene>
<sequence>MVILKTQSEFGHAPPPQSPYSVITNLPGWQVAQAVRDGDQEPLKKVVHIYPRFVPMHFSAQVSLAHLLRDALLNYIQLGQEIAKHVGLEGKAALIYLNPAAWPYTLRHITHEARGKQRLSADDVVLRCVEISGHRVYAILVEPRNMPTMMLTWQNPGIGISIRGSEDLLKGIHTIKEVPFVGKDLPSPTWTPESPAHGGIRERVVELLTRVPINPEKTKCASEDVFLFPTGMAAIFHTSNMLMEHRPGTIVVLGIIFHNTYHHLIEECPHGWKHFGRVDNNGLSAMENWLEDEKKAGRPVSYVFVEVPGNPTLDTPDMHRLKKLSEKYDFVLIVDDTIGGFANIDVLAQSDMVLTSLTKSFSGRADVMGGSVALNPLSDKYSYLKSLLDASHHNELFASDAEVLLSNSQDFLQRTKILNRNALAMANFLYEATSIPDSPVVNVQYPALLKSKGNYDAVMRRGTPEIPEPGYGCLLTVEFCGVETAMAFYHRCGFYPSPHLAGHVTIMFAYNMVVFGKKPEETEYMRELGVKEESVRISAGLEDEGDLIDTLRDALQAAIEVKRGVSK</sequence>
<organism evidence="1 2">
    <name type="scientific">Fusarium decemcellulare</name>
    <dbReference type="NCBI Taxonomy" id="57161"/>
    <lineage>
        <taxon>Eukaryota</taxon>
        <taxon>Fungi</taxon>
        <taxon>Dikarya</taxon>
        <taxon>Ascomycota</taxon>
        <taxon>Pezizomycotina</taxon>
        <taxon>Sordariomycetes</taxon>
        <taxon>Hypocreomycetidae</taxon>
        <taxon>Hypocreales</taxon>
        <taxon>Nectriaceae</taxon>
        <taxon>Fusarium</taxon>
        <taxon>Fusarium decemcellulare species complex</taxon>
    </lineage>
</organism>
<accession>A0ACC1RK70</accession>
<evidence type="ECO:0000313" key="2">
    <source>
        <dbReference type="Proteomes" id="UP001148629"/>
    </source>
</evidence>
<comment type="caution">
    <text evidence="1">The sequence shown here is derived from an EMBL/GenBank/DDBJ whole genome shotgun (WGS) entry which is preliminary data.</text>
</comment>
<protein>
    <submittedName>
        <fullName evidence="1">Uncharacterized protein</fullName>
    </submittedName>
</protein>
<dbReference type="Proteomes" id="UP001148629">
    <property type="component" value="Unassembled WGS sequence"/>
</dbReference>
<reference evidence="1" key="1">
    <citation type="submission" date="2022-08" db="EMBL/GenBank/DDBJ databases">
        <title>Genome Sequence of Fusarium decemcellulare.</title>
        <authorList>
            <person name="Buettner E."/>
        </authorList>
    </citation>
    <scope>NUCLEOTIDE SEQUENCE</scope>
    <source>
        <strain evidence="1">Babe19</strain>
    </source>
</reference>
<dbReference type="EMBL" id="JANRMS010002975">
    <property type="protein sequence ID" value="KAJ3520130.1"/>
    <property type="molecule type" value="Genomic_DNA"/>
</dbReference>
<name>A0ACC1RK70_9HYPO</name>
<proteinExistence type="predicted"/>
<keyword evidence="2" id="KW-1185">Reference proteome</keyword>
<evidence type="ECO:0000313" key="1">
    <source>
        <dbReference type="EMBL" id="KAJ3520130.1"/>
    </source>
</evidence>